<dbReference type="PROSITE" id="PS50977">
    <property type="entry name" value="HTH_TETR_2"/>
    <property type="match status" value="1"/>
</dbReference>
<proteinExistence type="predicted"/>
<evidence type="ECO:0000256" key="2">
    <source>
        <dbReference type="PROSITE-ProRule" id="PRU00335"/>
    </source>
</evidence>
<reference evidence="4 5" key="1">
    <citation type="submission" date="2017-03" db="EMBL/GenBank/DDBJ databases">
        <title>Genome sequence of Clostridium hungatei DSM 14427.</title>
        <authorList>
            <person name="Poehlein A."/>
            <person name="Daniel R."/>
        </authorList>
    </citation>
    <scope>NUCLEOTIDE SEQUENCE [LARGE SCALE GENOMIC DNA]</scope>
    <source>
        <strain evidence="4 5">DSM 14427</strain>
    </source>
</reference>
<protein>
    <submittedName>
        <fullName evidence="4">HTH-type transcriptional regulator BetI</fullName>
    </submittedName>
</protein>
<dbReference type="InterPro" id="IPR009057">
    <property type="entry name" value="Homeodomain-like_sf"/>
</dbReference>
<dbReference type="PANTHER" id="PTHR43479">
    <property type="entry name" value="ACREF/ENVCD OPERON REPRESSOR-RELATED"/>
    <property type="match status" value="1"/>
</dbReference>
<dbReference type="OrthoDB" id="9789566at2"/>
<dbReference type="Pfam" id="PF00440">
    <property type="entry name" value="TetR_N"/>
    <property type="match status" value="1"/>
</dbReference>
<dbReference type="AlphaFoldDB" id="A0A1V4SGH1"/>
<keyword evidence="5" id="KW-1185">Reference proteome</keyword>
<evidence type="ECO:0000259" key="3">
    <source>
        <dbReference type="PROSITE" id="PS50977"/>
    </source>
</evidence>
<dbReference type="GO" id="GO:0003677">
    <property type="term" value="F:DNA binding"/>
    <property type="evidence" value="ECO:0007669"/>
    <property type="project" value="UniProtKB-UniRule"/>
</dbReference>
<name>A0A1V4SGH1_RUMHU</name>
<keyword evidence="1 2" id="KW-0238">DNA-binding</keyword>
<feature type="domain" description="HTH tetR-type" evidence="3">
    <location>
        <begin position="4"/>
        <end position="66"/>
    </location>
</feature>
<evidence type="ECO:0000256" key="1">
    <source>
        <dbReference type="ARBA" id="ARBA00023125"/>
    </source>
</evidence>
<accession>A0A1V4SGH1</accession>
<comment type="caution">
    <text evidence="4">The sequence shown here is derived from an EMBL/GenBank/DDBJ whole genome shotgun (WGS) entry which is preliminary data.</text>
</comment>
<sequence>MKSEQTKEKIIENTIKLIREYDGDTEKITIRRIAEQAGVGTGLVNHYFGQKDTLIEICVQRIISNVIHSFRPEDIQSNSPVERTKYTAGQVMDFLMENRQISKVSILNDLNFPQAMDNTMRSAAGFERGLSGEEPGGKAKLEAFAITVIMQAAFLRKDVFKESMGIDFYCKKERDAFLGEIIEKICGGRSI</sequence>
<evidence type="ECO:0000313" key="5">
    <source>
        <dbReference type="Proteomes" id="UP000191554"/>
    </source>
</evidence>
<dbReference type="SUPFAM" id="SSF46689">
    <property type="entry name" value="Homeodomain-like"/>
    <property type="match status" value="1"/>
</dbReference>
<organism evidence="4 5">
    <name type="scientific">Ruminiclostridium hungatei</name>
    <name type="common">Clostridium hungatei</name>
    <dbReference type="NCBI Taxonomy" id="48256"/>
    <lineage>
        <taxon>Bacteria</taxon>
        <taxon>Bacillati</taxon>
        <taxon>Bacillota</taxon>
        <taxon>Clostridia</taxon>
        <taxon>Eubacteriales</taxon>
        <taxon>Oscillospiraceae</taxon>
        <taxon>Ruminiclostridium</taxon>
    </lineage>
</organism>
<dbReference type="InterPro" id="IPR001647">
    <property type="entry name" value="HTH_TetR"/>
</dbReference>
<dbReference type="Proteomes" id="UP000191554">
    <property type="component" value="Unassembled WGS sequence"/>
</dbReference>
<dbReference type="EMBL" id="MZGX01000022">
    <property type="protein sequence ID" value="OPX42968.1"/>
    <property type="molecule type" value="Genomic_DNA"/>
</dbReference>
<feature type="DNA-binding region" description="H-T-H motif" evidence="2">
    <location>
        <begin position="29"/>
        <end position="48"/>
    </location>
</feature>
<dbReference type="InterPro" id="IPR050624">
    <property type="entry name" value="HTH-type_Tx_Regulator"/>
</dbReference>
<dbReference type="PANTHER" id="PTHR43479:SF11">
    <property type="entry name" value="ACREF_ENVCD OPERON REPRESSOR-RELATED"/>
    <property type="match status" value="1"/>
</dbReference>
<evidence type="ECO:0000313" key="4">
    <source>
        <dbReference type="EMBL" id="OPX42968.1"/>
    </source>
</evidence>
<dbReference type="STRING" id="48256.CLHUN_31120"/>
<dbReference type="Gene3D" id="1.10.357.10">
    <property type="entry name" value="Tetracycline Repressor, domain 2"/>
    <property type="match status" value="1"/>
</dbReference>
<gene>
    <name evidence="4" type="primary">betI_3</name>
    <name evidence="4" type="ORF">CLHUN_31120</name>
</gene>
<dbReference type="RefSeq" id="WP_080065550.1">
    <property type="nucleotide sequence ID" value="NZ_MZGX01000022.1"/>
</dbReference>